<keyword evidence="4" id="KW-0540">Nuclease</keyword>
<evidence type="ECO:0000256" key="6">
    <source>
        <dbReference type="ARBA" id="ARBA00022801"/>
    </source>
</evidence>
<dbReference type="SUPFAM" id="SSF56672">
    <property type="entry name" value="DNA/RNA polymerases"/>
    <property type="match status" value="1"/>
</dbReference>
<feature type="domain" description="Reverse transcriptase" evidence="9">
    <location>
        <begin position="30"/>
        <end position="208"/>
    </location>
</feature>
<dbReference type="InterPro" id="IPR050951">
    <property type="entry name" value="Retrovirus_Pol_polyprotein"/>
</dbReference>
<dbReference type="PROSITE" id="PS50994">
    <property type="entry name" value="INTEGRASE"/>
    <property type="match status" value="1"/>
</dbReference>
<feature type="region of interest" description="Disordered" evidence="8">
    <location>
        <begin position="820"/>
        <end position="933"/>
    </location>
</feature>
<dbReference type="InterPro" id="IPR000477">
    <property type="entry name" value="RT_dom"/>
</dbReference>
<dbReference type="SUPFAM" id="SSF53098">
    <property type="entry name" value="Ribonuclease H-like"/>
    <property type="match status" value="1"/>
</dbReference>
<keyword evidence="2" id="KW-0808">Transferase</keyword>
<evidence type="ECO:0000256" key="7">
    <source>
        <dbReference type="ARBA" id="ARBA00022918"/>
    </source>
</evidence>
<keyword evidence="5" id="KW-0255">Endonuclease</keyword>
<dbReference type="Gene3D" id="1.10.340.70">
    <property type="match status" value="1"/>
</dbReference>
<reference evidence="11 12" key="1">
    <citation type="journal article" date="2024" name="bioRxiv">
        <title>A reference genome for Trichogramma kaykai: A tiny desert-dwelling parasitoid wasp with competing sex-ratio distorters.</title>
        <authorList>
            <person name="Culotta J."/>
            <person name="Lindsey A.R."/>
        </authorList>
    </citation>
    <scope>NUCLEOTIDE SEQUENCE [LARGE SCALE GENOMIC DNA]</scope>
    <source>
        <strain evidence="11 12">KSX58</strain>
    </source>
</reference>
<dbReference type="GO" id="GO:0004519">
    <property type="term" value="F:endonuclease activity"/>
    <property type="evidence" value="ECO:0007669"/>
    <property type="project" value="UniProtKB-KW"/>
</dbReference>
<evidence type="ECO:0000259" key="10">
    <source>
        <dbReference type="PROSITE" id="PS50994"/>
    </source>
</evidence>
<dbReference type="EC" id="2.7.7.49" evidence="1"/>
<accession>A0ABD2WH87</accession>
<dbReference type="Pfam" id="PF17917">
    <property type="entry name" value="RT_RNaseH"/>
    <property type="match status" value="1"/>
</dbReference>
<dbReference type="Gene3D" id="3.30.70.270">
    <property type="match status" value="2"/>
</dbReference>
<dbReference type="GO" id="GO:0016787">
    <property type="term" value="F:hydrolase activity"/>
    <property type="evidence" value="ECO:0007669"/>
    <property type="project" value="UniProtKB-KW"/>
</dbReference>
<dbReference type="Proteomes" id="UP001627154">
    <property type="component" value="Unassembled WGS sequence"/>
</dbReference>
<dbReference type="Pfam" id="PF00078">
    <property type="entry name" value="RVT_1"/>
    <property type="match status" value="1"/>
</dbReference>
<evidence type="ECO:0000313" key="12">
    <source>
        <dbReference type="Proteomes" id="UP001627154"/>
    </source>
</evidence>
<dbReference type="InterPro" id="IPR043128">
    <property type="entry name" value="Rev_trsase/Diguanyl_cyclase"/>
</dbReference>
<evidence type="ECO:0000256" key="1">
    <source>
        <dbReference type="ARBA" id="ARBA00012493"/>
    </source>
</evidence>
<dbReference type="FunFam" id="3.10.20.370:FF:000001">
    <property type="entry name" value="Retrovirus-related Pol polyprotein from transposon 17.6-like protein"/>
    <property type="match status" value="1"/>
</dbReference>
<dbReference type="CDD" id="cd01647">
    <property type="entry name" value="RT_LTR"/>
    <property type="match status" value="1"/>
</dbReference>
<dbReference type="InterPro" id="IPR012337">
    <property type="entry name" value="RNaseH-like_sf"/>
</dbReference>
<dbReference type="AlphaFoldDB" id="A0ABD2WH87"/>
<dbReference type="GO" id="GO:0003964">
    <property type="term" value="F:RNA-directed DNA polymerase activity"/>
    <property type="evidence" value="ECO:0007669"/>
    <property type="project" value="UniProtKB-KW"/>
</dbReference>
<feature type="domain" description="Integrase catalytic" evidence="10">
    <location>
        <begin position="563"/>
        <end position="721"/>
    </location>
</feature>
<evidence type="ECO:0000259" key="9">
    <source>
        <dbReference type="PROSITE" id="PS50878"/>
    </source>
</evidence>
<dbReference type="InterPro" id="IPR041373">
    <property type="entry name" value="RT_RNaseH"/>
</dbReference>
<dbReference type="CDD" id="cd09274">
    <property type="entry name" value="RNase_HI_RT_Ty3"/>
    <property type="match status" value="1"/>
</dbReference>
<dbReference type="Gene3D" id="3.10.20.370">
    <property type="match status" value="1"/>
</dbReference>
<keyword evidence="7" id="KW-0695">RNA-directed DNA polymerase</keyword>
<feature type="compositionally biased region" description="Basic and acidic residues" evidence="8">
    <location>
        <begin position="847"/>
        <end position="861"/>
    </location>
</feature>
<sequence length="933" mass="107322">MKETEPFAIKSYPVPIKYRDQVSEQIEQMLKYGVIERSTTPFINPLVVVPKRDNSVRICLDARQINEKMIEDHDGSEEIDQVLRRCNTIGVMSSIDLRSSFWQVPLAKESRQYTGFLHQGKTYQYTVVPFGLKISSSALNRAAEHVLKGLENKVIAFVDDWLIISPNIDEHLKDIDELFTRIEREGVTVNLSKFEPARKEIKFVGFILTPQGLSIDKNKVSAIHEYPTPRNATEVKGFLGLINFNSRFTSQLAACSTPLIELTKKETEWRWTKMEQDAFEATKQLFCDKLTLAHPIKGKSYILYTDASNIALGAALCQEVDEGDIRIVYLASRTLKGAEKNYFTTELELLAIVWAVNKFRSYIQGYKVEVRTDHQALTYLKTCRFVSQRLLRWSLAIQDYNVSFKFVPGKENVLADVLSRLPQYKQGKDNGPAIFPILTRVPDKELMRDLQNIRQHQEEDDHLRRLVRKGDPKMKIDKNGIRTYHTNDGKKVYLPRILLDKFISEIHQLYGHIGPRKVTAMISEDFYWPNLIKRASKILRTCDSCQRNKVHTQPIVGLTQPMLPTKPNELLSIDFIGPFPAGIRDYRYILVTVDVFSKMTQLYPIVSATSHITFNRIVNDYFKRFGKVEKIQSDRGSQFTSKAWQTAMKNQGVQVIFSAIRHPQSNLVERYNKEIGRFLRTLVGQNHHTWSVWCSLIAETINSTINETTGFTPWELHTGQRPARIWKHIVKCRRRKFRHDHAIKKARERMKYIGNRRAARHNQRAKITEFRTGELVLVKALRVASSAKQTVAKLLSLYEGPYMIAKKVSIGTYELKQPHTGKVRGRYHASSLKPYFTDGPTNYPSTERAETKEDSGGKETRPCYYPEESENQKTDLDNPRKEPHTSPAEQGESKFKSAPTTTSAVGEKNRRGPKENRRDSGRTENTQAKAKKN</sequence>
<keyword evidence="3" id="KW-0548">Nucleotidyltransferase</keyword>
<evidence type="ECO:0000256" key="4">
    <source>
        <dbReference type="ARBA" id="ARBA00022722"/>
    </source>
</evidence>
<dbReference type="InterPro" id="IPR001584">
    <property type="entry name" value="Integrase_cat-core"/>
</dbReference>
<dbReference type="InterPro" id="IPR043502">
    <property type="entry name" value="DNA/RNA_pol_sf"/>
</dbReference>
<dbReference type="PANTHER" id="PTHR37984">
    <property type="entry name" value="PROTEIN CBG26694"/>
    <property type="match status" value="1"/>
</dbReference>
<dbReference type="Gene3D" id="3.10.10.10">
    <property type="entry name" value="HIV Type 1 Reverse Transcriptase, subunit A, domain 1"/>
    <property type="match status" value="1"/>
</dbReference>
<evidence type="ECO:0000256" key="5">
    <source>
        <dbReference type="ARBA" id="ARBA00022759"/>
    </source>
</evidence>
<feature type="compositionally biased region" description="Basic and acidic residues" evidence="8">
    <location>
        <begin position="907"/>
        <end position="922"/>
    </location>
</feature>
<evidence type="ECO:0000256" key="2">
    <source>
        <dbReference type="ARBA" id="ARBA00022679"/>
    </source>
</evidence>
<dbReference type="PANTHER" id="PTHR37984:SF5">
    <property type="entry name" value="PROTEIN NYNRIN-LIKE"/>
    <property type="match status" value="1"/>
</dbReference>
<dbReference type="EMBL" id="JBJJXI010000106">
    <property type="protein sequence ID" value="KAL3392323.1"/>
    <property type="molecule type" value="Genomic_DNA"/>
</dbReference>
<dbReference type="Pfam" id="PF00665">
    <property type="entry name" value="rve"/>
    <property type="match status" value="1"/>
</dbReference>
<keyword evidence="12" id="KW-1185">Reference proteome</keyword>
<comment type="caution">
    <text evidence="11">The sequence shown here is derived from an EMBL/GenBank/DDBJ whole genome shotgun (WGS) entry which is preliminary data.</text>
</comment>
<feature type="compositionally biased region" description="Basic and acidic residues" evidence="8">
    <location>
        <begin position="870"/>
        <end position="884"/>
    </location>
</feature>
<feature type="compositionally biased region" description="Polar residues" evidence="8">
    <location>
        <begin position="923"/>
        <end position="933"/>
    </location>
</feature>
<dbReference type="Gene3D" id="3.30.420.10">
    <property type="entry name" value="Ribonuclease H-like superfamily/Ribonuclease H"/>
    <property type="match status" value="1"/>
</dbReference>
<dbReference type="FunFam" id="3.30.70.270:FF:000020">
    <property type="entry name" value="Transposon Tf2-6 polyprotein-like Protein"/>
    <property type="match status" value="1"/>
</dbReference>
<dbReference type="Pfam" id="PF17921">
    <property type="entry name" value="Integrase_H2C2"/>
    <property type="match status" value="1"/>
</dbReference>
<dbReference type="InterPro" id="IPR036397">
    <property type="entry name" value="RNaseH_sf"/>
</dbReference>
<dbReference type="PROSITE" id="PS50878">
    <property type="entry name" value="RT_POL"/>
    <property type="match status" value="1"/>
</dbReference>
<gene>
    <name evidence="11" type="ORF">TKK_013149</name>
</gene>
<evidence type="ECO:0000313" key="11">
    <source>
        <dbReference type="EMBL" id="KAL3392323.1"/>
    </source>
</evidence>
<dbReference type="GO" id="GO:0042575">
    <property type="term" value="C:DNA polymerase complex"/>
    <property type="evidence" value="ECO:0007669"/>
    <property type="project" value="UniProtKB-ARBA"/>
</dbReference>
<evidence type="ECO:0000256" key="3">
    <source>
        <dbReference type="ARBA" id="ARBA00022695"/>
    </source>
</evidence>
<keyword evidence="6" id="KW-0378">Hydrolase</keyword>
<proteinExistence type="predicted"/>
<organism evidence="11 12">
    <name type="scientific">Trichogramma kaykai</name>
    <dbReference type="NCBI Taxonomy" id="54128"/>
    <lineage>
        <taxon>Eukaryota</taxon>
        <taxon>Metazoa</taxon>
        <taxon>Ecdysozoa</taxon>
        <taxon>Arthropoda</taxon>
        <taxon>Hexapoda</taxon>
        <taxon>Insecta</taxon>
        <taxon>Pterygota</taxon>
        <taxon>Neoptera</taxon>
        <taxon>Endopterygota</taxon>
        <taxon>Hymenoptera</taxon>
        <taxon>Apocrita</taxon>
        <taxon>Proctotrupomorpha</taxon>
        <taxon>Chalcidoidea</taxon>
        <taxon>Trichogrammatidae</taxon>
        <taxon>Trichogramma</taxon>
    </lineage>
</organism>
<dbReference type="InterPro" id="IPR041588">
    <property type="entry name" value="Integrase_H2C2"/>
</dbReference>
<protein>
    <recommendedName>
        <fullName evidence="1">RNA-directed DNA polymerase</fullName>
        <ecNumber evidence="1">2.7.7.49</ecNumber>
    </recommendedName>
</protein>
<evidence type="ECO:0000256" key="8">
    <source>
        <dbReference type="SAM" id="MobiDB-lite"/>
    </source>
</evidence>
<name>A0ABD2WH87_9HYME</name>